<proteinExistence type="inferred from homology"/>
<evidence type="ECO:0000256" key="2">
    <source>
        <dbReference type="ARBA" id="ARBA00005684"/>
    </source>
</evidence>
<dbReference type="EMBL" id="CAEZYF010000004">
    <property type="protein sequence ID" value="CAB4713844.1"/>
    <property type="molecule type" value="Genomic_DNA"/>
</dbReference>
<dbReference type="EMBL" id="CAFBIY010000195">
    <property type="protein sequence ID" value="CAB4853071.1"/>
    <property type="molecule type" value="Genomic_DNA"/>
</dbReference>
<dbReference type="PANTHER" id="PTHR32438:SF5">
    <property type="entry name" value="4-ALPHA-GLUCANOTRANSFERASE DPE1, CHLOROPLASTIC_AMYLOPLASTIC"/>
    <property type="match status" value="1"/>
</dbReference>
<gene>
    <name evidence="10" type="ORF">UFOPK2656_00848</name>
    <name evidence="11" type="ORF">UFOPK3099_01943</name>
    <name evidence="12" type="ORF">UFOPK3267_02595</name>
    <name evidence="13" type="ORF">UFOPK3651_00431</name>
    <name evidence="9" type="ORF">UFOPK4189_00144</name>
</gene>
<dbReference type="EMBL" id="CAFAAV010000166">
    <property type="protein sequence ID" value="CAB4829386.1"/>
    <property type="molecule type" value="Genomic_DNA"/>
</dbReference>
<sequence>MVYDQWGIAHGYHDVEGVWHATPTDTREQLRTLLGEAPATDPLWFVDEGTTHALLSRCRLVLEDTSERGGVDALPADLPIGYHRLDPVDGGASTTLVVTPRSCPAPPTGWGVAAQVYSLWRHDAWGIGDLRDVSELGQHIAARGGTAVLLSPLHAPAPTQPQQSSPYYPSSRRWLNPLLIPMPGDRPGGLTNEPGAYIERDRVWGAKRQSLSQRFSREGGDGRWRSWARAQGADLWRYATWNALADRHGAQWTHWPEHLRHPDSPAVADLPLHDHEFATACEFHAWLQWVARNELRHTIAAAGLALISDLAVGSSPDGADAWMYQDLMALGVRIGAPPDPFNAAGQDWGLPPFIPSRLRAAHYAPFIAMLRSACEGMGGVRIDHVMGLFRQFWVPEGGSAADGAYVQMPADEMLALIRLEATRAGTFVVGEDLGTVQDGVREAMASGGILGTKVWWFDPSPTQWATTNLATVTTHDLPTVSGVWTGTDGDDEMGALLRAAVDGSSDATGAAVAVHAQVAASSCVLMLASMDDLAGCVERPNRPGTVSPENWSLRMPSSTEHILDDEPGRSILKAIVSCRNGFQHG</sequence>
<keyword evidence="4" id="KW-0328">Glycosyltransferase</keyword>
<evidence type="ECO:0000256" key="3">
    <source>
        <dbReference type="ARBA" id="ARBA00012560"/>
    </source>
</evidence>
<dbReference type="EMBL" id="CAFBMT010000002">
    <property type="protein sequence ID" value="CAB4914404.1"/>
    <property type="molecule type" value="Genomic_DNA"/>
</dbReference>
<keyword evidence="5" id="KW-0808">Transferase</keyword>
<name>A0A6J6R3C5_9ZZZZ</name>
<comment type="catalytic activity">
    <reaction evidence="1">
        <text>Transfers a segment of a (1-&gt;4)-alpha-D-glucan to a new position in an acceptor, which may be glucose or a (1-&gt;4)-alpha-D-glucan.</text>
        <dbReference type="EC" id="2.4.1.25"/>
    </reaction>
</comment>
<dbReference type="Gene3D" id="3.20.20.80">
    <property type="entry name" value="Glycosidases"/>
    <property type="match status" value="1"/>
</dbReference>
<dbReference type="PANTHER" id="PTHR32438">
    <property type="entry name" value="4-ALPHA-GLUCANOTRANSFERASE DPE1, CHLOROPLASTIC/AMYLOPLASTIC"/>
    <property type="match status" value="1"/>
</dbReference>
<dbReference type="SUPFAM" id="SSF51445">
    <property type="entry name" value="(Trans)glycosidases"/>
    <property type="match status" value="1"/>
</dbReference>
<comment type="similarity">
    <text evidence="2">Belongs to the disproportionating enzyme family.</text>
</comment>
<dbReference type="EMBL" id="CAESGF010000001">
    <property type="protein sequence ID" value="CAB4362370.1"/>
    <property type="molecule type" value="Genomic_DNA"/>
</dbReference>
<evidence type="ECO:0000313" key="11">
    <source>
        <dbReference type="EMBL" id="CAB4829386.1"/>
    </source>
</evidence>
<dbReference type="InterPro" id="IPR017853">
    <property type="entry name" value="GH"/>
</dbReference>
<evidence type="ECO:0000313" key="13">
    <source>
        <dbReference type="EMBL" id="CAB4914404.1"/>
    </source>
</evidence>
<dbReference type="Pfam" id="PF02446">
    <property type="entry name" value="Glyco_hydro_77"/>
    <property type="match status" value="1"/>
</dbReference>
<evidence type="ECO:0000256" key="6">
    <source>
        <dbReference type="ARBA" id="ARBA00023277"/>
    </source>
</evidence>
<evidence type="ECO:0000313" key="9">
    <source>
        <dbReference type="EMBL" id="CAB4362370.1"/>
    </source>
</evidence>
<evidence type="ECO:0000256" key="7">
    <source>
        <dbReference type="ARBA" id="ARBA00031423"/>
    </source>
</evidence>
<organism evidence="10">
    <name type="scientific">freshwater metagenome</name>
    <dbReference type="NCBI Taxonomy" id="449393"/>
    <lineage>
        <taxon>unclassified sequences</taxon>
        <taxon>metagenomes</taxon>
        <taxon>ecological metagenomes</taxon>
    </lineage>
</organism>
<evidence type="ECO:0000256" key="8">
    <source>
        <dbReference type="ARBA" id="ARBA00031501"/>
    </source>
</evidence>
<keyword evidence="6" id="KW-0119">Carbohydrate metabolism</keyword>
<dbReference type="EC" id="2.4.1.25" evidence="3"/>
<accession>A0A6J6R3C5</accession>
<evidence type="ECO:0000256" key="1">
    <source>
        <dbReference type="ARBA" id="ARBA00000439"/>
    </source>
</evidence>
<evidence type="ECO:0000256" key="4">
    <source>
        <dbReference type="ARBA" id="ARBA00022676"/>
    </source>
</evidence>
<dbReference type="InterPro" id="IPR003385">
    <property type="entry name" value="Glyco_hydro_77"/>
</dbReference>
<reference evidence="10" key="1">
    <citation type="submission" date="2020-05" db="EMBL/GenBank/DDBJ databases">
        <authorList>
            <person name="Chiriac C."/>
            <person name="Salcher M."/>
            <person name="Ghai R."/>
            <person name="Kavagutti S V."/>
        </authorList>
    </citation>
    <scope>NUCLEOTIDE SEQUENCE</scope>
</reference>
<evidence type="ECO:0000256" key="5">
    <source>
        <dbReference type="ARBA" id="ARBA00022679"/>
    </source>
</evidence>
<dbReference type="GO" id="GO:0004134">
    <property type="term" value="F:4-alpha-glucanotransferase activity"/>
    <property type="evidence" value="ECO:0007669"/>
    <property type="project" value="UniProtKB-EC"/>
</dbReference>
<evidence type="ECO:0000313" key="10">
    <source>
        <dbReference type="EMBL" id="CAB4713844.1"/>
    </source>
</evidence>
<dbReference type="AlphaFoldDB" id="A0A6J6R3C5"/>
<evidence type="ECO:0000313" key="12">
    <source>
        <dbReference type="EMBL" id="CAB4853071.1"/>
    </source>
</evidence>
<protein>
    <recommendedName>
        <fullName evidence="3">4-alpha-glucanotransferase</fullName>
        <ecNumber evidence="3">2.4.1.25</ecNumber>
    </recommendedName>
    <alternativeName>
        <fullName evidence="7">Amylomaltase</fullName>
    </alternativeName>
    <alternativeName>
        <fullName evidence="8">Disproportionating enzyme</fullName>
    </alternativeName>
</protein>
<dbReference type="GO" id="GO:0005975">
    <property type="term" value="P:carbohydrate metabolic process"/>
    <property type="evidence" value="ECO:0007669"/>
    <property type="project" value="InterPro"/>
</dbReference>